<feature type="non-terminal residue" evidence="1">
    <location>
        <position position="123"/>
    </location>
</feature>
<sequence length="123" mass="13753">MPRTSKAATSAPGAALAAGLWNKEHEQNLDLINASTNKISSFGLAPVKDIVSLGPEMSDAMALKRELSWAEDALLDRLYQIPFLYKVPEEERTEFMFNQIRLKCRKRMEHLAAEVRVLLPSPG</sequence>
<dbReference type="Proteomes" id="UP000325081">
    <property type="component" value="Unassembled WGS sequence"/>
</dbReference>
<keyword evidence="1" id="KW-0687">Ribonucleoprotein</keyword>
<evidence type="ECO:0000313" key="2">
    <source>
        <dbReference type="Proteomes" id="UP000325081"/>
    </source>
</evidence>
<keyword evidence="1" id="KW-0689">Ribosomal protein</keyword>
<keyword evidence="2" id="KW-1185">Reference proteome</keyword>
<reference evidence="2" key="1">
    <citation type="journal article" date="2019" name="Curr. Biol.">
        <title>Genome Sequence of Striga asiatica Provides Insight into the Evolution of Plant Parasitism.</title>
        <authorList>
            <person name="Yoshida S."/>
            <person name="Kim S."/>
            <person name="Wafula E.K."/>
            <person name="Tanskanen J."/>
            <person name="Kim Y.M."/>
            <person name="Honaas L."/>
            <person name="Yang Z."/>
            <person name="Spallek T."/>
            <person name="Conn C.E."/>
            <person name="Ichihashi Y."/>
            <person name="Cheong K."/>
            <person name="Cui S."/>
            <person name="Der J.P."/>
            <person name="Gundlach H."/>
            <person name="Jiao Y."/>
            <person name="Hori C."/>
            <person name="Ishida J.K."/>
            <person name="Kasahara H."/>
            <person name="Kiba T."/>
            <person name="Kim M.S."/>
            <person name="Koo N."/>
            <person name="Laohavisit A."/>
            <person name="Lee Y.H."/>
            <person name="Lumba S."/>
            <person name="McCourt P."/>
            <person name="Mortimer J.C."/>
            <person name="Mutuku J.M."/>
            <person name="Nomura T."/>
            <person name="Sasaki-Sekimoto Y."/>
            <person name="Seto Y."/>
            <person name="Wang Y."/>
            <person name="Wakatake T."/>
            <person name="Sakakibara H."/>
            <person name="Demura T."/>
            <person name="Yamaguchi S."/>
            <person name="Yoneyama K."/>
            <person name="Manabe R.I."/>
            <person name="Nelson D.C."/>
            <person name="Schulman A.H."/>
            <person name="Timko M.P."/>
            <person name="dePamphilis C.W."/>
            <person name="Choi D."/>
            <person name="Shirasu K."/>
        </authorList>
    </citation>
    <scope>NUCLEOTIDE SEQUENCE [LARGE SCALE GENOMIC DNA]</scope>
    <source>
        <strain evidence="2">cv. UVA1</strain>
    </source>
</reference>
<proteinExistence type="predicted"/>
<organism evidence="1 2">
    <name type="scientific">Striga asiatica</name>
    <name type="common">Asiatic witchweed</name>
    <name type="synonym">Buchnera asiatica</name>
    <dbReference type="NCBI Taxonomy" id="4170"/>
    <lineage>
        <taxon>Eukaryota</taxon>
        <taxon>Viridiplantae</taxon>
        <taxon>Streptophyta</taxon>
        <taxon>Embryophyta</taxon>
        <taxon>Tracheophyta</taxon>
        <taxon>Spermatophyta</taxon>
        <taxon>Magnoliopsida</taxon>
        <taxon>eudicotyledons</taxon>
        <taxon>Gunneridae</taxon>
        <taxon>Pentapetalae</taxon>
        <taxon>asterids</taxon>
        <taxon>lamiids</taxon>
        <taxon>Lamiales</taxon>
        <taxon>Orobanchaceae</taxon>
        <taxon>Buchnereae</taxon>
        <taxon>Striga</taxon>
    </lineage>
</organism>
<dbReference type="AlphaFoldDB" id="A0A5A7Q291"/>
<dbReference type="EMBL" id="BKCP01005572">
    <property type="protein sequence ID" value="GER39134.1"/>
    <property type="molecule type" value="Genomic_DNA"/>
</dbReference>
<name>A0A5A7Q291_STRAF</name>
<accession>A0A5A7Q291</accession>
<protein>
    <submittedName>
        <fullName evidence="1">30S ribosomal protein S4</fullName>
    </submittedName>
</protein>
<dbReference type="GO" id="GO:0005840">
    <property type="term" value="C:ribosome"/>
    <property type="evidence" value="ECO:0007669"/>
    <property type="project" value="UniProtKB-KW"/>
</dbReference>
<evidence type="ECO:0000313" key="1">
    <source>
        <dbReference type="EMBL" id="GER39134.1"/>
    </source>
</evidence>
<comment type="caution">
    <text evidence="1">The sequence shown here is derived from an EMBL/GenBank/DDBJ whole genome shotgun (WGS) entry which is preliminary data.</text>
</comment>
<gene>
    <name evidence="1" type="ORF">STAS_15718</name>
</gene>